<dbReference type="GO" id="GO:0017124">
    <property type="term" value="F:SH3 domain binding"/>
    <property type="evidence" value="ECO:0007669"/>
    <property type="project" value="UniProtKB-KW"/>
</dbReference>
<feature type="compositionally biased region" description="Polar residues" evidence="5">
    <location>
        <begin position="638"/>
        <end position="663"/>
    </location>
</feature>
<dbReference type="PANTHER" id="PTHR12771:SF56">
    <property type="entry name" value="CED-12"/>
    <property type="match status" value="1"/>
</dbReference>
<dbReference type="InterPro" id="IPR016024">
    <property type="entry name" value="ARM-type_fold"/>
</dbReference>
<dbReference type="Pfam" id="PF11841">
    <property type="entry name" value="ELMO_ARM"/>
    <property type="match status" value="1"/>
</dbReference>
<dbReference type="SUPFAM" id="SSF48371">
    <property type="entry name" value="ARM repeat"/>
    <property type="match status" value="1"/>
</dbReference>
<evidence type="ECO:0000256" key="3">
    <source>
        <dbReference type="ARBA" id="ARBA00023036"/>
    </source>
</evidence>
<proteinExistence type="predicted"/>
<dbReference type="InterPro" id="IPR011989">
    <property type="entry name" value="ARM-like"/>
</dbReference>
<dbReference type="PhylomeDB" id="B6QMJ9"/>
<evidence type="ECO:0000259" key="6">
    <source>
        <dbReference type="PROSITE" id="PS51335"/>
    </source>
</evidence>
<dbReference type="InterPro" id="IPR001849">
    <property type="entry name" value="PH_domain"/>
</dbReference>
<dbReference type="GO" id="GO:0005886">
    <property type="term" value="C:plasma membrane"/>
    <property type="evidence" value="ECO:0007669"/>
    <property type="project" value="TreeGrafter"/>
</dbReference>
<keyword evidence="3" id="KW-0729">SH3-binding</keyword>
<evidence type="ECO:0000313" key="7">
    <source>
        <dbReference type="EMBL" id="EEA22287.1"/>
    </source>
</evidence>
<dbReference type="HOGENOM" id="CLU_009191_0_0_1"/>
<dbReference type="Proteomes" id="UP000001294">
    <property type="component" value="Unassembled WGS sequence"/>
</dbReference>
<dbReference type="STRING" id="441960.B6QMJ9"/>
<feature type="domain" description="ELMO" evidence="6">
    <location>
        <begin position="246"/>
        <end position="438"/>
    </location>
</feature>
<protein>
    <submittedName>
        <fullName evidence="7">ELMO/CED-12 family protein</fullName>
    </submittedName>
</protein>
<dbReference type="InterPro" id="IPR050868">
    <property type="entry name" value="ELMO_domain-containing"/>
</dbReference>
<dbReference type="InterPro" id="IPR006816">
    <property type="entry name" value="ELMO_dom"/>
</dbReference>
<name>B6QMJ9_TALMQ</name>
<feature type="compositionally biased region" description="Low complexity" evidence="5">
    <location>
        <begin position="616"/>
        <end position="627"/>
    </location>
</feature>
<dbReference type="VEuPathDB" id="FungiDB:PMAA_060660"/>
<comment type="function">
    <text evidence="4">Involved in cytoskeletal rearrangements required for phagocytosis of apoptotic cells and cell motility. Acts in association with DOCK1 and CRK. Was initially proposed to be required in complex with DOCK1 to activate Rac Rho small GTPases. May enhance the guanine nucleotide exchange factor (GEF) activity of DOCK1.</text>
</comment>
<dbReference type="Pfam" id="PF04727">
    <property type="entry name" value="ELMO_CED12"/>
    <property type="match status" value="1"/>
</dbReference>
<dbReference type="InterPro" id="IPR011993">
    <property type="entry name" value="PH-like_dom_sf"/>
</dbReference>
<evidence type="ECO:0000256" key="1">
    <source>
        <dbReference type="ARBA" id="ARBA00022703"/>
    </source>
</evidence>
<dbReference type="PROSITE" id="PS51335">
    <property type="entry name" value="ELMO"/>
    <property type="match status" value="1"/>
</dbReference>
<keyword evidence="2" id="KW-0581">Phagocytosis</keyword>
<feature type="region of interest" description="Disordered" evidence="5">
    <location>
        <begin position="515"/>
        <end position="539"/>
    </location>
</feature>
<feature type="compositionally biased region" description="Basic and acidic residues" evidence="5">
    <location>
        <begin position="520"/>
        <end position="534"/>
    </location>
</feature>
<dbReference type="GO" id="GO:0006915">
    <property type="term" value="P:apoptotic process"/>
    <property type="evidence" value="ECO:0007669"/>
    <property type="project" value="UniProtKB-KW"/>
</dbReference>
<evidence type="ECO:0000256" key="2">
    <source>
        <dbReference type="ARBA" id="ARBA00022907"/>
    </source>
</evidence>
<gene>
    <name evidence="7" type="ORF">PMAA_060660</name>
</gene>
<dbReference type="PANTHER" id="PTHR12771">
    <property type="entry name" value="ENGULFMENT AND CELL MOTILITY"/>
    <property type="match status" value="1"/>
</dbReference>
<feature type="region of interest" description="Disordered" evidence="5">
    <location>
        <begin position="586"/>
        <end position="667"/>
    </location>
</feature>
<sequence>METLNPSDLVARLASDEDAVRKMAAFKLQGSIGDPSFADIFIAEGGLSKLRYLILTTTGNTLAYSLTSFARLLEVDKGWEFVDEEVVERIVHLIVTHPLVNILRGAMAMLVSIVSHPHIPRSESEQSPPEEKEVYGFRALKPAIDKHPQFLEMLVSRLSSADHALCANALQLINSLMRDSITNDEESEWPKFIKRLQDLGVIRAVYILMQGSALQDHAHPLIEFQSLTKLLLRKWKNVPVDLEKPDHRRALKGIHLASNPAKKESGGSSAGGSSENSATAGENDIKKSRKHNPEKWRRLGFQSESPAAEFHEMGFLGMMDLTDYVRKHQDDFQKMLLEQSAKPAEQRCPIARASLAVTSVLYEHFEVEKSATDDAKSYLVLESRSNFDKVFKPLLLHWSRIHVASLQAFFRLWKATSAEVADFDKIVELVRILVESVVGGAPRTKDVQDVEEELDDFEYQRLRELQMELLELTYEDAWGQHLRQVRDELQHEALQFVKEQRIRCLLQGAWFPNEPVSSPRPEDSSPIKTADSKNKQSQGYKYVQLSHNRRYLHFSDFDAIKETAPALDSLSNKIDLSIVSSVVSNVSASSDDSSGSTIKTTPGNGNSSSLHPPPGTSSSSATTTSSTKITIHGYAPTIASSSGPKSLATTNKESGHTRTGSKTTQREIPLLTLRPQNHSIASEWLDGLLMLLNQQPITSETNKLVNLISNYGLKIRLLNVRFDDAAFVGETPKIPSREGLDEDYYYDVFGGV</sequence>
<dbReference type="GO" id="GO:0007015">
    <property type="term" value="P:actin filament organization"/>
    <property type="evidence" value="ECO:0007669"/>
    <property type="project" value="TreeGrafter"/>
</dbReference>
<feature type="compositionally biased region" description="Basic and acidic residues" evidence="5">
    <location>
        <begin position="283"/>
        <end position="297"/>
    </location>
</feature>
<feature type="region of interest" description="Disordered" evidence="5">
    <location>
        <begin position="252"/>
        <end position="297"/>
    </location>
</feature>
<dbReference type="Gene3D" id="2.30.29.30">
    <property type="entry name" value="Pleckstrin-homology domain (PH domain)/Phosphotyrosine-binding domain (PTB)"/>
    <property type="match status" value="1"/>
</dbReference>
<feature type="compositionally biased region" description="Polar residues" evidence="5">
    <location>
        <begin position="597"/>
        <end position="610"/>
    </location>
</feature>
<keyword evidence="1" id="KW-0053">Apoptosis</keyword>
<evidence type="ECO:0000313" key="8">
    <source>
        <dbReference type="Proteomes" id="UP000001294"/>
    </source>
</evidence>
<keyword evidence="8" id="KW-1185">Reference proteome</keyword>
<dbReference type="Pfam" id="PF16457">
    <property type="entry name" value="PH_12"/>
    <property type="match status" value="1"/>
</dbReference>
<accession>B6QMJ9</accession>
<dbReference type="EMBL" id="DS995903">
    <property type="protein sequence ID" value="EEA22287.1"/>
    <property type="molecule type" value="Genomic_DNA"/>
</dbReference>
<evidence type="ECO:0000256" key="4">
    <source>
        <dbReference type="ARBA" id="ARBA00024863"/>
    </source>
</evidence>
<feature type="compositionally biased region" description="Low complexity" evidence="5">
    <location>
        <begin position="586"/>
        <end position="596"/>
    </location>
</feature>
<organism evidence="7 8">
    <name type="scientific">Talaromyces marneffei (strain ATCC 18224 / CBS 334.59 / QM 7333)</name>
    <name type="common">Penicillium marneffei</name>
    <dbReference type="NCBI Taxonomy" id="441960"/>
    <lineage>
        <taxon>Eukaryota</taxon>
        <taxon>Fungi</taxon>
        <taxon>Dikarya</taxon>
        <taxon>Ascomycota</taxon>
        <taxon>Pezizomycotina</taxon>
        <taxon>Eurotiomycetes</taxon>
        <taxon>Eurotiomycetidae</taxon>
        <taxon>Eurotiales</taxon>
        <taxon>Trichocomaceae</taxon>
        <taxon>Talaromyces</taxon>
        <taxon>Talaromyces sect. Talaromyces</taxon>
    </lineage>
</organism>
<reference evidence="8" key="1">
    <citation type="journal article" date="2015" name="Genome Announc.">
        <title>Genome sequence of the AIDS-associated pathogen Penicillium marneffei (ATCC18224) and its near taxonomic relative Talaromyces stipitatus (ATCC10500).</title>
        <authorList>
            <person name="Nierman W.C."/>
            <person name="Fedorova-Abrams N.D."/>
            <person name="Andrianopoulos A."/>
        </authorList>
    </citation>
    <scope>NUCLEOTIDE SEQUENCE [LARGE SCALE GENOMIC DNA]</scope>
    <source>
        <strain evidence="8">ATCC 18224 / CBS 334.59 / QM 7333</strain>
    </source>
</reference>
<dbReference type="InterPro" id="IPR024574">
    <property type="entry name" value="ELMO_ARM"/>
</dbReference>
<feature type="compositionally biased region" description="Low complexity" evidence="5">
    <location>
        <begin position="271"/>
        <end position="282"/>
    </location>
</feature>
<dbReference type="AlphaFoldDB" id="B6QMJ9"/>
<evidence type="ECO:0000256" key="5">
    <source>
        <dbReference type="SAM" id="MobiDB-lite"/>
    </source>
</evidence>
<dbReference type="OrthoDB" id="28413at2759"/>
<dbReference type="Gene3D" id="1.25.10.10">
    <property type="entry name" value="Leucine-rich Repeat Variant"/>
    <property type="match status" value="1"/>
</dbReference>